<dbReference type="Gene3D" id="3.40.190.150">
    <property type="entry name" value="Bordetella uptake gene, domain 1"/>
    <property type="match status" value="1"/>
</dbReference>
<name>A0A3G8H3G0_9BURK</name>
<feature type="signal peptide" evidence="2">
    <location>
        <begin position="1"/>
        <end position="32"/>
    </location>
</feature>
<dbReference type="AlphaFoldDB" id="A0A3G8H3G0"/>
<comment type="similarity">
    <text evidence="1">Belongs to the UPF0065 (bug) family.</text>
</comment>
<dbReference type="Proteomes" id="UP000270411">
    <property type="component" value="Chromosome 1"/>
</dbReference>
<dbReference type="SUPFAM" id="SSF53850">
    <property type="entry name" value="Periplasmic binding protein-like II"/>
    <property type="match status" value="1"/>
</dbReference>
<reference evidence="4" key="1">
    <citation type="submission" date="2018-11" db="EMBL/GenBank/DDBJ databases">
        <title>FDA dAtabase for Regulatory Grade micrObial Sequences (FDA-ARGOS): Supporting development and validation of Infectious Disease Dx tests.</title>
        <authorList>
            <person name="Goldberg B."/>
            <person name="Campos J."/>
            <person name="Tallon L."/>
            <person name="Sadzewicz L."/>
            <person name="Zhao X."/>
            <person name="Vavikolanu K."/>
            <person name="Mehta A."/>
            <person name="Aluvathingal J."/>
            <person name="Nadendla S."/>
            <person name="Geyer C."/>
            <person name="Nandy P."/>
            <person name="Yan Y."/>
            <person name="Sichtig H."/>
        </authorList>
    </citation>
    <scope>NUCLEOTIDE SEQUENCE [LARGE SCALE GENOMIC DNA]</scope>
    <source>
        <strain evidence="4">FDAARGOS_614</strain>
    </source>
</reference>
<dbReference type="EMBL" id="CP033969">
    <property type="protein sequence ID" value="AZG14849.1"/>
    <property type="molecule type" value="Genomic_DNA"/>
</dbReference>
<evidence type="ECO:0000256" key="2">
    <source>
        <dbReference type="SAM" id="SignalP"/>
    </source>
</evidence>
<sequence length="329" mass="33793">MYPSPALRAGRRSALKLLLAAATVSVLPPALAQGGKPLRLVLPISAGSGVDAIVRAAGPALGKTLGQPVVIENLPGAGGISGAAAVVKAAPDGNTLGVVSNNHVINPSVFKSMPFDAIKDITPISVIGATQLVLVANPKLPARSVRELTALLKSRPDGYNMASSGNGTIIHLAGELFLSEAGVRANHIPYKGTGPMITDLIGGQVDFGVVALNAALPHIKAGTLRAIGLCGDERSAVAPDIPTIAEQGLSHYDVEGWFAVVGPAGMKPADVKRLHDAFATAFASPEVVEALRKQATVVKPTTPEAAAQFFRSEASRYAALVRKANVKVE</sequence>
<protein>
    <submittedName>
        <fullName evidence="3">Tripartite tricarboxylate transporter substrate binding protein</fullName>
    </submittedName>
</protein>
<proteinExistence type="inferred from homology"/>
<evidence type="ECO:0000256" key="1">
    <source>
        <dbReference type="ARBA" id="ARBA00006987"/>
    </source>
</evidence>
<organism evidence="3 4">
    <name type="scientific">Cupriavidus pauculus</name>
    <dbReference type="NCBI Taxonomy" id="82633"/>
    <lineage>
        <taxon>Bacteria</taxon>
        <taxon>Pseudomonadati</taxon>
        <taxon>Pseudomonadota</taxon>
        <taxon>Betaproteobacteria</taxon>
        <taxon>Burkholderiales</taxon>
        <taxon>Burkholderiaceae</taxon>
        <taxon>Cupriavidus</taxon>
    </lineage>
</organism>
<dbReference type="PIRSF" id="PIRSF017082">
    <property type="entry name" value="YflP"/>
    <property type="match status" value="1"/>
</dbReference>
<dbReference type="PANTHER" id="PTHR42928:SF5">
    <property type="entry name" value="BLR1237 PROTEIN"/>
    <property type="match status" value="1"/>
</dbReference>
<dbReference type="Gene3D" id="3.40.190.10">
    <property type="entry name" value="Periplasmic binding protein-like II"/>
    <property type="match status" value="1"/>
</dbReference>
<dbReference type="PANTHER" id="PTHR42928">
    <property type="entry name" value="TRICARBOXYLATE-BINDING PROTEIN"/>
    <property type="match status" value="1"/>
</dbReference>
<dbReference type="CDD" id="cd13578">
    <property type="entry name" value="PBP2_Bug27"/>
    <property type="match status" value="1"/>
</dbReference>
<dbReference type="InterPro" id="IPR042100">
    <property type="entry name" value="Bug_dom1"/>
</dbReference>
<feature type="chain" id="PRO_5018153142" evidence="2">
    <location>
        <begin position="33"/>
        <end position="329"/>
    </location>
</feature>
<dbReference type="KEGG" id="cpau:EHF44_16250"/>
<keyword evidence="2" id="KW-0732">Signal</keyword>
<gene>
    <name evidence="3" type="ORF">EHF44_16250</name>
</gene>
<dbReference type="OrthoDB" id="8678477at2"/>
<evidence type="ECO:0000313" key="4">
    <source>
        <dbReference type="Proteomes" id="UP000270411"/>
    </source>
</evidence>
<evidence type="ECO:0000313" key="3">
    <source>
        <dbReference type="EMBL" id="AZG14849.1"/>
    </source>
</evidence>
<dbReference type="InterPro" id="IPR005064">
    <property type="entry name" value="BUG"/>
</dbReference>
<dbReference type="Pfam" id="PF03401">
    <property type="entry name" value="TctC"/>
    <property type="match status" value="1"/>
</dbReference>
<accession>A0A3G8H3G0</accession>
<dbReference type="RefSeq" id="WP_124684603.1">
    <property type="nucleotide sequence ID" value="NZ_CP033969.1"/>
</dbReference>